<proteinExistence type="predicted"/>
<evidence type="ECO:0000313" key="2">
    <source>
        <dbReference type="Proteomes" id="UP000290289"/>
    </source>
</evidence>
<name>A0A498HZQ3_MALDO</name>
<organism evidence="1 2">
    <name type="scientific">Malus domestica</name>
    <name type="common">Apple</name>
    <name type="synonym">Pyrus malus</name>
    <dbReference type="NCBI Taxonomy" id="3750"/>
    <lineage>
        <taxon>Eukaryota</taxon>
        <taxon>Viridiplantae</taxon>
        <taxon>Streptophyta</taxon>
        <taxon>Embryophyta</taxon>
        <taxon>Tracheophyta</taxon>
        <taxon>Spermatophyta</taxon>
        <taxon>Magnoliopsida</taxon>
        <taxon>eudicotyledons</taxon>
        <taxon>Gunneridae</taxon>
        <taxon>Pentapetalae</taxon>
        <taxon>rosids</taxon>
        <taxon>fabids</taxon>
        <taxon>Rosales</taxon>
        <taxon>Rosaceae</taxon>
        <taxon>Amygdaloideae</taxon>
        <taxon>Maleae</taxon>
        <taxon>Malus</taxon>
    </lineage>
</organism>
<accession>A0A498HZQ3</accession>
<keyword evidence="2" id="KW-1185">Reference proteome</keyword>
<comment type="caution">
    <text evidence="1">The sequence shown here is derived from an EMBL/GenBank/DDBJ whole genome shotgun (WGS) entry which is preliminary data.</text>
</comment>
<dbReference type="AlphaFoldDB" id="A0A498HZQ3"/>
<dbReference type="Proteomes" id="UP000290289">
    <property type="component" value="Chromosome 15"/>
</dbReference>
<dbReference type="EMBL" id="RDQH01000341">
    <property type="protein sequence ID" value="RXH74403.1"/>
    <property type="molecule type" value="Genomic_DNA"/>
</dbReference>
<gene>
    <name evidence="1" type="ORF">DVH24_029124</name>
</gene>
<evidence type="ECO:0000313" key="1">
    <source>
        <dbReference type="EMBL" id="RXH74403.1"/>
    </source>
</evidence>
<protein>
    <submittedName>
        <fullName evidence="1">Uncharacterized protein</fullName>
    </submittedName>
</protein>
<reference evidence="1" key="1">
    <citation type="submission" date="2018-10" db="EMBL/GenBank/DDBJ databases">
        <title>A high-quality apple genome assembly.</title>
        <authorList>
            <person name="Hu J."/>
        </authorList>
    </citation>
    <scope>NUCLEOTIDE SEQUENCE [LARGE SCALE GENOMIC DNA]</scope>
    <source>
        <tissue evidence="1">Young leaf</tissue>
    </source>
</reference>
<sequence length="85" mass="9440">MGNDNWALVNHFLRDDLILASLRGIQNCLENDSLQIVIAFLDGSLNTSLVKPNVEDSNFMLSTITDSLEVTLPTYADKRMVSPTI</sequence>